<feature type="modified residue" description="N6-(pyridoxal phosphate)lysine" evidence="12">
    <location>
        <position position="43"/>
    </location>
</feature>
<feature type="binding site" evidence="11">
    <location>
        <begin position="177"/>
        <end position="181"/>
    </location>
    <ligand>
        <name>pyridoxal 5'-phosphate</name>
        <dbReference type="ChEBI" id="CHEBI:597326"/>
    </ligand>
</feature>
<comment type="similarity">
    <text evidence="3 13">Belongs to the cysteine synthase/cystathionine beta-synthase family.</text>
</comment>
<dbReference type="AlphaFoldDB" id="A0A9X7J1I0"/>
<organism evidence="15 16">
    <name type="scientific">Neomoorella stamsii</name>
    <dbReference type="NCBI Taxonomy" id="1266720"/>
    <lineage>
        <taxon>Bacteria</taxon>
        <taxon>Bacillati</taxon>
        <taxon>Bacillota</taxon>
        <taxon>Clostridia</taxon>
        <taxon>Neomoorellales</taxon>
        <taxon>Neomoorellaceae</taxon>
        <taxon>Neomoorella</taxon>
    </lineage>
</organism>
<dbReference type="NCBIfam" id="TIGR01139">
    <property type="entry name" value="cysK"/>
    <property type="match status" value="1"/>
</dbReference>
<evidence type="ECO:0000256" key="9">
    <source>
        <dbReference type="ARBA" id="ARBA00023192"/>
    </source>
</evidence>
<gene>
    <name evidence="15" type="primary">cysK_1</name>
    <name evidence="15" type="ORF">MOST_23570</name>
</gene>
<evidence type="ECO:0000256" key="2">
    <source>
        <dbReference type="ARBA" id="ARBA00004962"/>
    </source>
</evidence>
<dbReference type="InterPro" id="IPR036052">
    <property type="entry name" value="TrpB-like_PALP_sf"/>
</dbReference>
<evidence type="ECO:0000256" key="8">
    <source>
        <dbReference type="ARBA" id="ARBA00022898"/>
    </source>
</evidence>
<keyword evidence="9 13" id="KW-0198">Cysteine biosynthesis</keyword>
<evidence type="ECO:0000256" key="11">
    <source>
        <dbReference type="PIRSR" id="PIRSR605856-50"/>
    </source>
</evidence>
<dbReference type="InterPro" id="IPR001926">
    <property type="entry name" value="TrpB-like_PALP"/>
</dbReference>
<reference evidence="15 16" key="1">
    <citation type="submission" date="2018-03" db="EMBL/GenBank/DDBJ databases">
        <title>Genome sequence of Moorella stamsii DSM 26217.</title>
        <authorList>
            <person name="Poehlein A."/>
            <person name="Daniel R."/>
        </authorList>
    </citation>
    <scope>NUCLEOTIDE SEQUENCE [LARGE SCALE GENOMIC DNA]</scope>
    <source>
        <strain evidence="16">DSM 26217</strain>
    </source>
</reference>
<keyword evidence="7 13" id="KW-0808">Transferase</keyword>
<dbReference type="PANTHER" id="PTHR10314">
    <property type="entry name" value="CYSTATHIONINE BETA-SYNTHASE"/>
    <property type="match status" value="1"/>
</dbReference>
<proteinExistence type="inferred from homology"/>
<sequence>MQVATDITQLIGRTPVVRLNRLTENGAAVYVKLEYFNPGASVKDRIALSMIEAAEAEGKLKPGATIVEPTSGNTGIGLAMVAAVRGYRLILVMPETMSIERRKLLAAYGAEFILTPGHLGMKGAVDKALELVRENPDYFMPQQFENPANPDVHRRTTAREILEQMDKDLDAFVAGVGTGGTITGVGEVLKQEIPGVKIIAVEPAASPVLSGGQPGPHKIQGIGAGFVPQVLRREVIDEIITVSNEDALITARRLAREEGLLVGISAGAAVYAALQVARRLGSGKKVLAIAPDTGERYLSTELFKVG</sequence>
<comment type="cofactor">
    <cofactor evidence="1 11 13">
        <name>pyridoxal 5'-phosphate</name>
        <dbReference type="ChEBI" id="CHEBI:597326"/>
    </cofactor>
</comment>
<dbReference type="FunFam" id="3.40.50.1100:FF:000003">
    <property type="entry name" value="Cystathionine beta-synthase"/>
    <property type="match status" value="1"/>
</dbReference>
<dbReference type="Proteomes" id="UP000239430">
    <property type="component" value="Unassembled WGS sequence"/>
</dbReference>
<keyword evidence="6 13" id="KW-0028">Amino-acid biosynthesis</keyword>
<dbReference type="SUPFAM" id="SSF53686">
    <property type="entry name" value="Tryptophan synthase beta subunit-like PLP-dependent enzymes"/>
    <property type="match status" value="1"/>
</dbReference>
<dbReference type="FunFam" id="3.40.50.1100:FF:000118">
    <property type="entry name" value="Related to CYS4-cystathionine beta-synthase"/>
    <property type="match status" value="1"/>
</dbReference>
<evidence type="ECO:0000256" key="1">
    <source>
        <dbReference type="ARBA" id="ARBA00001933"/>
    </source>
</evidence>
<accession>A0A9X7J1I0</accession>
<dbReference type="PROSITE" id="PS00901">
    <property type="entry name" value="CYS_SYNTHASE"/>
    <property type="match status" value="1"/>
</dbReference>
<dbReference type="EC" id="2.5.1.47" evidence="4 13"/>
<feature type="binding site" evidence="11">
    <location>
        <position position="73"/>
    </location>
    <ligand>
        <name>pyridoxal 5'-phosphate</name>
        <dbReference type="ChEBI" id="CHEBI:597326"/>
    </ligand>
</feature>
<comment type="pathway">
    <text evidence="2">Amino-acid biosynthesis; L-cysteine biosynthesis; L-cysteine from L-serine: step 2/2.</text>
</comment>
<dbReference type="NCBIfam" id="TIGR01136">
    <property type="entry name" value="cysKM"/>
    <property type="match status" value="1"/>
</dbReference>
<dbReference type="Pfam" id="PF00291">
    <property type="entry name" value="PALP"/>
    <property type="match status" value="1"/>
</dbReference>
<evidence type="ECO:0000256" key="6">
    <source>
        <dbReference type="ARBA" id="ARBA00022605"/>
    </source>
</evidence>
<evidence type="ECO:0000256" key="10">
    <source>
        <dbReference type="ARBA" id="ARBA00047931"/>
    </source>
</evidence>
<dbReference type="InterPro" id="IPR001216">
    <property type="entry name" value="P-phosphate_BS"/>
</dbReference>
<dbReference type="InterPro" id="IPR005856">
    <property type="entry name" value="Cys_synth"/>
</dbReference>
<dbReference type="CDD" id="cd01561">
    <property type="entry name" value="CBS_like"/>
    <property type="match status" value="1"/>
</dbReference>
<evidence type="ECO:0000256" key="13">
    <source>
        <dbReference type="RuleBase" id="RU003985"/>
    </source>
</evidence>
<keyword evidence="8 11" id="KW-0663">Pyridoxal phosphate</keyword>
<evidence type="ECO:0000256" key="3">
    <source>
        <dbReference type="ARBA" id="ARBA00007103"/>
    </source>
</evidence>
<comment type="catalytic activity">
    <reaction evidence="10 13">
        <text>O-acetyl-L-serine + hydrogen sulfide = L-cysteine + acetate</text>
        <dbReference type="Rhea" id="RHEA:14829"/>
        <dbReference type="ChEBI" id="CHEBI:29919"/>
        <dbReference type="ChEBI" id="CHEBI:30089"/>
        <dbReference type="ChEBI" id="CHEBI:35235"/>
        <dbReference type="ChEBI" id="CHEBI:58340"/>
        <dbReference type="EC" id="2.5.1.47"/>
    </reaction>
</comment>
<comment type="caution">
    <text evidence="15">The sequence shown here is derived from an EMBL/GenBank/DDBJ whole genome shotgun (WGS) entry which is preliminary data.</text>
</comment>
<evidence type="ECO:0000256" key="7">
    <source>
        <dbReference type="ARBA" id="ARBA00022679"/>
    </source>
</evidence>
<protein>
    <recommendedName>
        <fullName evidence="5 13">Cysteine synthase</fullName>
        <ecNumber evidence="4 13">2.5.1.47</ecNumber>
    </recommendedName>
</protein>
<evidence type="ECO:0000313" key="15">
    <source>
        <dbReference type="EMBL" id="PRR71594.1"/>
    </source>
</evidence>
<evidence type="ECO:0000256" key="5">
    <source>
        <dbReference type="ARBA" id="ARBA00019371"/>
    </source>
</evidence>
<dbReference type="RefSeq" id="WP_054935451.1">
    <property type="nucleotide sequence ID" value="NZ_PVXL01000052.1"/>
</dbReference>
<dbReference type="InterPro" id="IPR050214">
    <property type="entry name" value="Cys_Synth/Cystath_Beta-Synth"/>
</dbReference>
<evidence type="ECO:0000259" key="14">
    <source>
        <dbReference type="Pfam" id="PF00291"/>
    </source>
</evidence>
<dbReference type="GO" id="GO:0004124">
    <property type="term" value="F:cysteine synthase activity"/>
    <property type="evidence" value="ECO:0007669"/>
    <property type="project" value="UniProtKB-UniRule"/>
</dbReference>
<evidence type="ECO:0000313" key="16">
    <source>
        <dbReference type="Proteomes" id="UP000239430"/>
    </source>
</evidence>
<feature type="domain" description="Tryptophan synthase beta chain-like PALP" evidence="14">
    <location>
        <begin position="7"/>
        <end position="292"/>
    </location>
</feature>
<evidence type="ECO:0000256" key="4">
    <source>
        <dbReference type="ARBA" id="ARBA00012681"/>
    </source>
</evidence>
<keyword evidence="16" id="KW-1185">Reference proteome</keyword>
<dbReference type="GO" id="GO:0006535">
    <property type="term" value="P:cysteine biosynthetic process from serine"/>
    <property type="evidence" value="ECO:0007669"/>
    <property type="project" value="UniProtKB-UniRule"/>
</dbReference>
<dbReference type="EMBL" id="PVXL01000052">
    <property type="protein sequence ID" value="PRR71594.1"/>
    <property type="molecule type" value="Genomic_DNA"/>
</dbReference>
<evidence type="ECO:0000256" key="12">
    <source>
        <dbReference type="PIRSR" id="PIRSR605856-51"/>
    </source>
</evidence>
<name>A0A9X7J1I0_9FIRM</name>
<feature type="binding site" evidence="11">
    <location>
        <position position="265"/>
    </location>
    <ligand>
        <name>pyridoxal 5'-phosphate</name>
        <dbReference type="ChEBI" id="CHEBI:597326"/>
    </ligand>
</feature>
<dbReference type="InterPro" id="IPR005859">
    <property type="entry name" value="CysK"/>
</dbReference>
<dbReference type="Gene3D" id="3.40.50.1100">
    <property type="match status" value="2"/>
</dbReference>